<gene>
    <name evidence="2" type="ORF">CK5_02490</name>
</gene>
<reference evidence="2 3" key="2">
    <citation type="submission" date="2010-03" db="EMBL/GenBank/DDBJ databases">
        <authorList>
            <person name="Pajon A."/>
        </authorList>
    </citation>
    <scope>NUCLEOTIDE SEQUENCE [LARGE SCALE GENOMIC DNA]</scope>
    <source>
        <strain evidence="2 3">A2-162</strain>
    </source>
</reference>
<protein>
    <submittedName>
        <fullName evidence="2">Helix-turn-helix</fullName>
    </submittedName>
</protein>
<proteinExistence type="predicted"/>
<dbReference type="PROSITE" id="PS50943">
    <property type="entry name" value="HTH_CROC1"/>
    <property type="match status" value="1"/>
</dbReference>
<dbReference type="KEGG" id="rob:CK5_02490"/>
<dbReference type="GO" id="GO:0003677">
    <property type="term" value="F:DNA binding"/>
    <property type="evidence" value="ECO:0007669"/>
    <property type="project" value="InterPro"/>
</dbReference>
<evidence type="ECO:0000313" key="2">
    <source>
        <dbReference type="EMBL" id="CBL21877.1"/>
    </source>
</evidence>
<sequence>MIQKIRMDMSIGSSIQKMRYQNKLTQEQVIARMNLMGLPISKSSYAKIETNRMNIRVSELMALADIFHCEVGDFFKDLIKLK</sequence>
<dbReference type="HOGENOM" id="CLU_066192_38_1_9"/>
<keyword evidence="3" id="KW-1185">Reference proteome</keyword>
<dbReference type="InterPro" id="IPR010982">
    <property type="entry name" value="Lambda_DNA-bd_dom_sf"/>
</dbReference>
<dbReference type="InterPro" id="IPR001387">
    <property type="entry name" value="Cro/C1-type_HTH"/>
</dbReference>
<dbReference type="EMBL" id="FP929054">
    <property type="protein sequence ID" value="CBL21877.1"/>
    <property type="molecule type" value="Genomic_DNA"/>
</dbReference>
<evidence type="ECO:0000313" key="3">
    <source>
        <dbReference type="Proteomes" id="UP000008955"/>
    </source>
</evidence>
<name>D4LW74_9FIRM</name>
<dbReference type="Proteomes" id="UP000008955">
    <property type="component" value="Chromosome"/>
</dbReference>
<dbReference type="PATRIC" id="fig|657314.3.peg.960"/>
<accession>D4LW74</accession>
<dbReference type="Pfam" id="PF01381">
    <property type="entry name" value="HTH_3"/>
    <property type="match status" value="1"/>
</dbReference>
<organism evidence="2 3">
    <name type="scientific">Blautia obeum A2-162</name>
    <dbReference type="NCBI Taxonomy" id="657314"/>
    <lineage>
        <taxon>Bacteria</taxon>
        <taxon>Bacillati</taxon>
        <taxon>Bacillota</taxon>
        <taxon>Clostridia</taxon>
        <taxon>Lachnospirales</taxon>
        <taxon>Lachnospiraceae</taxon>
        <taxon>Blautia</taxon>
    </lineage>
</organism>
<evidence type="ECO:0000259" key="1">
    <source>
        <dbReference type="PROSITE" id="PS50943"/>
    </source>
</evidence>
<dbReference type="SUPFAM" id="SSF47413">
    <property type="entry name" value="lambda repressor-like DNA-binding domains"/>
    <property type="match status" value="1"/>
</dbReference>
<feature type="domain" description="HTH cro/C1-type" evidence="1">
    <location>
        <begin position="15"/>
        <end position="74"/>
    </location>
</feature>
<dbReference type="AlphaFoldDB" id="D4LW74"/>
<dbReference type="Gene3D" id="1.10.260.40">
    <property type="entry name" value="lambda repressor-like DNA-binding domains"/>
    <property type="match status" value="1"/>
</dbReference>
<reference evidence="2 3" key="1">
    <citation type="submission" date="2010-03" db="EMBL/GenBank/DDBJ databases">
        <title>The genome sequence of Ruminococcus obeum A2-162.</title>
        <authorList>
            <consortium name="metaHIT consortium -- http://www.metahit.eu/"/>
            <person name="Pajon A."/>
            <person name="Turner K."/>
            <person name="Parkhill J."/>
            <person name="Duncan S."/>
            <person name="Flint H."/>
        </authorList>
    </citation>
    <scope>NUCLEOTIDE SEQUENCE [LARGE SCALE GENOMIC DNA]</scope>
    <source>
        <strain evidence="2 3">A2-162</strain>
    </source>
</reference>
<dbReference type="CDD" id="cd00093">
    <property type="entry name" value="HTH_XRE"/>
    <property type="match status" value="1"/>
</dbReference>